<dbReference type="RefSeq" id="WP_015944721.1">
    <property type="nucleotide sequence ID" value="NC_011830.1"/>
</dbReference>
<protein>
    <submittedName>
        <fullName evidence="2">Uncharacterized protein</fullName>
    </submittedName>
</protein>
<accession>B8FR13</accession>
<evidence type="ECO:0000313" key="3">
    <source>
        <dbReference type="Proteomes" id="UP000007726"/>
    </source>
</evidence>
<gene>
    <name evidence="2" type="ordered locus">Dhaf_3684</name>
</gene>
<dbReference type="InterPro" id="IPR032203">
    <property type="entry name" value="DUF5022"/>
</dbReference>
<dbReference type="KEGG" id="dhd:Dhaf_3684"/>
<dbReference type="AlphaFoldDB" id="B8FR13"/>
<evidence type="ECO:0000313" key="2">
    <source>
        <dbReference type="EMBL" id="ACL21700.1"/>
    </source>
</evidence>
<dbReference type="HOGENOM" id="CLU_782398_0_0_9"/>
<sequence length="354" mass="40037">MRAVFRKGSKIKIRRTGSLILALVMCFTMTVQAAVVSAYEGNFDEVYKAEPIDTCQETFFRGDTYVKSEEFDDIYEDGNQYVMVIKSADEGSTQSVIIPVDRKNVEFSNAAAVEAFMSRENIPKEAIDSFNEKYQLYLEADEENIAPPALVLFEPAEAMVNKANGDPDQITYYTYNGWPMMTYQFNYTNLSSNWKTIKTGTATKDTASLVKEVSLSLGSILKGKLSFFSSGVSVLNAFLNHYGLTSTQVSKNVEDYFSARLVWDQVEKYTMRDFGGLTGWQTGLVTYKVTIKRLGQETYFANTGKVPYLTDRTFNEEVKSDHFDNPWATAFANGTYTVWEYISWSAGSVRYDFS</sequence>
<evidence type="ECO:0000256" key="1">
    <source>
        <dbReference type="SAM" id="SignalP"/>
    </source>
</evidence>
<organism evidence="2 3">
    <name type="scientific">Desulfitobacterium hafniense (strain DSM 10664 / DCB-2)</name>
    <dbReference type="NCBI Taxonomy" id="272564"/>
    <lineage>
        <taxon>Bacteria</taxon>
        <taxon>Bacillati</taxon>
        <taxon>Bacillota</taxon>
        <taxon>Clostridia</taxon>
        <taxon>Eubacteriales</taxon>
        <taxon>Desulfitobacteriaceae</taxon>
        <taxon>Desulfitobacterium</taxon>
    </lineage>
</organism>
<feature type="signal peptide" evidence="1">
    <location>
        <begin position="1"/>
        <end position="33"/>
    </location>
</feature>
<feature type="chain" id="PRO_5002872577" evidence="1">
    <location>
        <begin position="34"/>
        <end position="354"/>
    </location>
</feature>
<dbReference type="Pfam" id="PF16425">
    <property type="entry name" value="DUF5022"/>
    <property type="match status" value="1"/>
</dbReference>
<dbReference type="EMBL" id="CP001336">
    <property type="protein sequence ID" value="ACL21700.1"/>
    <property type="molecule type" value="Genomic_DNA"/>
</dbReference>
<keyword evidence="1" id="KW-0732">Signal</keyword>
<name>B8FR13_DESHD</name>
<proteinExistence type="predicted"/>
<dbReference type="Proteomes" id="UP000007726">
    <property type="component" value="Chromosome"/>
</dbReference>
<reference evidence="2 3" key="1">
    <citation type="journal article" date="2012" name="BMC Microbiol.">
        <title>Genome sequence of Desulfitobacterium hafniense DCB-2, a Gram-positive anaerobe capable of dehalogenation and metal reduction.</title>
        <authorList>
            <person name="Kim S.H."/>
            <person name="Harzman C."/>
            <person name="Davis J.K."/>
            <person name="Hutcheson R."/>
            <person name="Broderick J.B."/>
            <person name="Marsh T.L."/>
            <person name="Tiedje J.M."/>
        </authorList>
    </citation>
    <scope>NUCLEOTIDE SEQUENCE [LARGE SCALE GENOMIC DNA]</scope>
    <source>
        <strain evidence="3">DSM 10664 / DCB-2</strain>
    </source>
</reference>